<dbReference type="eggNOG" id="arCOG01526">
    <property type="taxonomic scope" value="Archaea"/>
</dbReference>
<dbReference type="Gene3D" id="2.20.28.10">
    <property type="match status" value="1"/>
</dbReference>
<sequence>MFERLGEKVERLKQEAEAGRADRIDYRCRACGERFHREQETCPDCGSAEVGRIEE</sequence>
<dbReference type="EMBL" id="AOHX01000025">
    <property type="protein sequence ID" value="ELY48210.1"/>
    <property type="molecule type" value="Genomic_DNA"/>
</dbReference>
<keyword evidence="2" id="KW-1185">Reference proteome</keyword>
<dbReference type="Proteomes" id="UP000011661">
    <property type="component" value="Unassembled WGS sequence"/>
</dbReference>
<proteinExistence type="predicted"/>
<accession>L9WFC6</accession>
<comment type="caution">
    <text evidence="1">The sequence shown here is derived from an EMBL/GenBank/DDBJ whole genome shotgun (WGS) entry which is preliminary data.</text>
</comment>
<dbReference type="AlphaFoldDB" id="L9WFC6"/>
<evidence type="ECO:0000313" key="2">
    <source>
        <dbReference type="Proteomes" id="UP000011661"/>
    </source>
</evidence>
<organism evidence="1 2">
    <name type="scientific">Natronorubrum sulfidifaciens JCM 14089</name>
    <dbReference type="NCBI Taxonomy" id="1230460"/>
    <lineage>
        <taxon>Archaea</taxon>
        <taxon>Methanobacteriati</taxon>
        <taxon>Methanobacteriota</taxon>
        <taxon>Stenosarchaea group</taxon>
        <taxon>Halobacteria</taxon>
        <taxon>Halobacteriales</taxon>
        <taxon>Natrialbaceae</taxon>
        <taxon>Natronorubrum</taxon>
    </lineage>
</organism>
<name>L9WFC6_9EURY</name>
<evidence type="ECO:0008006" key="3">
    <source>
        <dbReference type="Google" id="ProtNLM"/>
    </source>
</evidence>
<dbReference type="PATRIC" id="fig|1230460.4.peg.403"/>
<evidence type="ECO:0000313" key="1">
    <source>
        <dbReference type="EMBL" id="ELY48210.1"/>
    </source>
</evidence>
<reference evidence="1 2" key="1">
    <citation type="journal article" date="2014" name="PLoS Genet.">
        <title>Phylogenetically driven sequencing of extremely halophilic archaea reveals strategies for static and dynamic osmo-response.</title>
        <authorList>
            <person name="Becker E.A."/>
            <person name="Seitzer P.M."/>
            <person name="Tritt A."/>
            <person name="Larsen D."/>
            <person name="Krusor M."/>
            <person name="Yao A.I."/>
            <person name="Wu D."/>
            <person name="Madern D."/>
            <person name="Eisen J.A."/>
            <person name="Darling A.E."/>
            <person name="Facciotti M.T."/>
        </authorList>
    </citation>
    <scope>NUCLEOTIDE SEQUENCE [LARGE SCALE GENOMIC DNA]</scope>
    <source>
        <strain evidence="1 2">JCM 14089</strain>
    </source>
</reference>
<protein>
    <recommendedName>
        <fullName evidence="3">DUF35 domain-containing protein</fullName>
    </recommendedName>
</protein>
<gene>
    <name evidence="1" type="ORF">C495_02010</name>
</gene>